<evidence type="ECO:0000256" key="4">
    <source>
        <dbReference type="ARBA" id="ARBA00022553"/>
    </source>
</evidence>
<comment type="caution">
    <text evidence="12">The sequence shown here is derived from an EMBL/GenBank/DDBJ whole genome shotgun (WGS) entry which is preliminary data.</text>
</comment>
<comment type="catalytic activity">
    <reaction evidence="1">
        <text>ATP + protein L-histidine = ADP + protein N-phospho-L-histidine.</text>
        <dbReference type="EC" id="2.7.13.3"/>
    </reaction>
</comment>
<dbReference type="PANTHER" id="PTHR45436:SF5">
    <property type="entry name" value="SENSOR HISTIDINE KINASE TRCS"/>
    <property type="match status" value="1"/>
</dbReference>
<dbReference type="EMBL" id="JBHMBW010000037">
    <property type="protein sequence ID" value="MFB9627690.1"/>
    <property type="molecule type" value="Genomic_DNA"/>
</dbReference>
<keyword evidence="7 12" id="KW-0418">Kinase</keyword>
<dbReference type="PRINTS" id="PR00344">
    <property type="entry name" value="BCTRLSENSOR"/>
</dbReference>
<keyword evidence="9" id="KW-0902">Two-component regulatory system</keyword>
<evidence type="ECO:0000256" key="10">
    <source>
        <dbReference type="ARBA" id="ARBA00023136"/>
    </source>
</evidence>
<dbReference type="RefSeq" id="WP_344987223.1">
    <property type="nucleotide sequence ID" value="NZ_BAAAXV010000001.1"/>
</dbReference>
<dbReference type="InterPro" id="IPR036890">
    <property type="entry name" value="HATPase_C_sf"/>
</dbReference>
<dbReference type="InterPro" id="IPR036097">
    <property type="entry name" value="HisK_dim/P_sf"/>
</dbReference>
<dbReference type="InterPro" id="IPR003594">
    <property type="entry name" value="HATPase_dom"/>
</dbReference>
<evidence type="ECO:0000256" key="3">
    <source>
        <dbReference type="ARBA" id="ARBA00012438"/>
    </source>
</evidence>
<proteinExistence type="predicted"/>
<name>A0ABV5S7N4_9ACTN</name>
<dbReference type="SUPFAM" id="SSF47384">
    <property type="entry name" value="Homodimeric domain of signal transducing histidine kinase"/>
    <property type="match status" value="1"/>
</dbReference>
<dbReference type="EC" id="2.7.13.3" evidence="3"/>
<dbReference type="InterPro" id="IPR003661">
    <property type="entry name" value="HisK_dim/P_dom"/>
</dbReference>
<dbReference type="InterPro" id="IPR005467">
    <property type="entry name" value="His_kinase_dom"/>
</dbReference>
<accession>A0ABV5S7N4</accession>
<dbReference type="Pfam" id="PF00512">
    <property type="entry name" value="HisKA"/>
    <property type="match status" value="1"/>
</dbReference>
<dbReference type="Pfam" id="PF02518">
    <property type="entry name" value="HATPase_c"/>
    <property type="match status" value="1"/>
</dbReference>
<evidence type="ECO:0000313" key="12">
    <source>
        <dbReference type="EMBL" id="MFB9627690.1"/>
    </source>
</evidence>
<dbReference type="SMART" id="SM00388">
    <property type="entry name" value="HisKA"/>
    <property type="match status" value="1"/>
</dbReference>
<keyword evidence="6" id="KW-0812">Transmembrane</keyword>
<gene>
    <name evidence="12" type="ORF">ACFFSA_31805</name>
</gene>
<dbReference type="PANTHER" id="PTHR45436">
    <property type="entry name" value="SENSOR HISTIDINE KINASE YKOH"/>
    <property type="match status" value="1"/>
</dbReference>
<keyword evidence="5" id="KW-0808">Transferase</keyword>
<evidence type="ECO:0000256" key="7">
    <source>
        <dbReference type="ARBA" id="ARBA00022777"/>
    </source>
</evidence>
<sequence length="301" mass="33430">MDRLMKLRQYVDALGTPGTADGDANKWPMHDELLTFPGEDEVTRLTRSVTRCMGRLEQALQRQRRFSSEVSHELRNPIAALRVRLEEAQLHPSQTCMDDLIEQALADVDRLEAVVTDLLLLSRIEATGGESRCNGARRTEAIDLAELVTSESSRRVDRLGTKLKLAPGVIVMGIRNELVRVLINLLDNAQRHAMREVEVEVSRNGNSAELIVSDDGDGIAEVDRKRIFERFVRLDASWERDRNGTGLGLAIAREIAHGHHGTIEAGRSASGGARFVLRLPLADHLALSGQSRSYERADGSR</sequence>
<keyword evidence="13" id="KW-1185">Reference proteome</keyword>
<evidence type="ECO:0000256" key="8">
    <source>
        <dbReference type="ARBA" id="ARBA00022989"/>
    </source>
</evidence>
<dbReference type="CDD" id="cd00082">
    <property type="entry name" value="HisKA"/>
    <property type="match status" value="1"/>
</dbReference>
<evidence type="ECO:0000259" key="11">
    <source>
        <dbReference type="PROSITE" id="PS50109"/>
    </source>
</evidence>
<organism evidence="12 13">
    <name type="scientific">Nonomuraea helvata</name>
    <dbReference type="NCBI Taxonomy" id="37484"/>
    <lineage>
        <taxon>Bacteria</taxon>
        <taxon>Bacillati</taxon>
        <taxon>Actinomycetota</taxon>
        <taxon>Actinomycetes</taxon>
        <taxon>Streptosporangiales</taxon>
        <taxon>Streptosporangiaceae</taxon>
        <taxon>Nonomuraea</taxon>
    </lineage>
</organism>
<keyword evidence="8" id="KW-1133">Transmembrane helix</keyword>
<dbReference type="PROSITE" id="PS50109">
    <property type="entry name" value="HIS_KIN"/>
    <property type="match status" value="1"/>
</dbReference>
<keyword evidence="10" id="KW-0472">Membrane</keyword>
<dbReference type="SMART" id="SM00387">
    <property type="entry name" value="HATPase_c"/>
    <property type="match status" value="1"/>
</dbReference>
<dbReference type="Gene3D" id="3.30.565.10">
    <property type="entry name" value="Histidine kinase-like ATPase, C-terminal domain"/>
    <property type="match status" value="1"/>
</dbReference>
<evidence type="ECO:0000256" key="9">
    <source>
        <dbReference type="ARBA" id="ARBA00023012"/>
    </source>
</evidence>
<feature type="domain" description="Histidine kinase" evidence="11">
    <location>
        <begin position="69"/>
        <end position="283"/>
    </location>
</feature>
<evidence type="ECO:0000256" key="2">
    <source>
        <dbReference type="ARBA" id="ARBA00004236"/>
    </source>
</evidence>
<dbReference type="Proteomes" id="UP001589532">
    <property type="component" value="Unassembled WGS sequence"/>
</dbReference>
<evidence type="ECO:0000256" key="1">
    <source>
        <dbReference type="ARBA" id="ARBA00000085"/>
    </source>
</evidence>
<evidence type="ECO:0000313" key="13">
    <source>
        <dbReference type="Proteomes" id="UP001589532"/>
    </source>
</evidence>
<protein>
    <recommendedName>
        <fullName evidence="3">histidine kinase</fullName>
        <ecNumber evidence="3">2.7.13.3</ecNumber>
    </recommendedName>
</protein>
<dbReference type="InterPro" id="IPR004358">
    <property type="entry name" value="Sig_transdc_His_kin-like_C"/>
</dbReference>
<dbReference type="CDD" id="cd00075">
    <property type="entry name" value="HATPase"/>
    <property type="match status" value="1"/>
</dbReference>
<evidence type="ECO:0000256" key="5">
    <source>
        <dbReference type="ARBA" id="ARBA00022679"/>
    </source>
</evidence>
<dbReference type="InterPro" id="IPR050428">
    <property type="entry name" value="TCS_sensor_his_kinase"/>
</dbReference>
<keyword evidence="4" id="KW-0597">Phosphoprotein</keyword>
<dbReference type="GO" id="GO:0016301">
    <property type="term" value="F:kinase activity"/>
    <property type="evidence" value="ECO:0007669"/>
    <property type="project" value="UniProtKB-KW"/>
</dbReference>
<evidence type="ECO:0000256" key="6">
    <source>
        <dbReference type="ARBA" id="ARBA00022692"/>
    </source>
</evidence>
<comment type="subcellular location">
    <subcellularLocation>
        <location evidence="2">Cell membrane</location>
    </subcellularLocation>
</comment>
<dbReference type="Gene3D" id="1.10.287.130">
    <property type="match status" value="1"/>
</dbReference>
<reference evidence="12 13" key="1">
    <citation type="submission" date="2024-09" db="EMBL/GenBank/DDBJ databases">
        <authorList>
            <person name="Sun Q."/>
            <person name="Mori K."/>
        </authorList>
    </citation>
    <scope>NUCLEOTIDE SEQUENCE [LARGE SCALE GENOMIC DNA]</scope>
    <source>
        <strain evidence="12 13">JCM 3143</strain>
    </source>
</reference>
<dbReference type="SUPFAM" id="SSF55874">
    <property type="entry name" value="ATPase domain of HSP90 chaperone/DNA topoisomerase II/histidine kinase"/>
    <property type="match status" value="1"/>
</dbReference>